<keyword evidence="3" id="KW-0479">Metal-binding</keyword>
<keyword evidence="2" id="KW-0949">S-adenosyl-L-methionine</keyword>
<proteinExistence type="predicted"/>
<feature type="domain" description="Radical SAM core" evidence="6">
    <location>
        <begin position="198"/>
        <end position="439"/>
    </location>
</feature>
<dbReference type="InterPro" id="IPR006638">
    <property type="entry name" value="Elp3/MiaA/NifB-like_rSAM"/>
</dbReference>
<name>A0ABX3IJ68_9BACT</name>
<dbReference type="RefSeq" id="WP_077198599.1">
    <property type="nucleotide sequence ID" value="NZ_LBFC01000022.1"/>
</dbReference>
<keyword evidence="8" id="KW-1185">Reference proteome</keyword>
<dbReference type="EMBL" id="LBFC01000022">
    <property type="protein sequence ID" value="ONN26713.1"/>
    <property type="molecule type" value="Genomic_DNA"/>
</dbReference>
<evidence type="ECO:0000256" key="3">
    <source>
        <dbReference type="ARBA" id="ARBA00022723"/>
    </source>
</evidence>
<dbReference type="Proteomes" id="UP000242616">
    <property type="component" value="Unassembled WGS sequence"/>
</dbReference>
<gene>
    <name evidence="7" type="ORF">XJ44_07530</name>
</gene>
<keyword evidence="4" id="KW-0408">Iron</keyword>
<dbReference type="SFLD" id="SFLDS00029">
    <property type="entry name" value="Radical_SAM"/>
    <property type="match status" value="1"/>
</dbReference>
<evidence type="ECO:0000313" key="8">
    <source>
        <dbReference type="Proteomes" id="UP000242616"/>
    </source>
</evidence>
<evidence type="ECO:0000256" key="4">
    <source>
        <dbReference type="ARBA" id="ARBA00023004"/>
    </source>
</evidence>
<reference evidence="7 8" key="1">
    <citation type="submission" date="2015-06" db="EMBL/GenBank/DDBJ databases">
        <title>Genome sequencing of Thermotogales isolates from hydrothermal vents.</title>
        <authorList>
            <person name="Haverkamp T.H."/>
            <person name="Kublanov I.V."/>
            <person name="Nesbo C.L."/>
        </authorList>
    </citation>
    <scope>NUCLEOTIDE SEQUENCE [LARGE SCALE GENOMIC DNA]</scope>
    <source>
        <strain evidence="8">ik275mar</strain>
    </source>
</reference>
<dbReference type="Gene3D" id="3.80.30.20">
    <property type="entry name" value="tm_1862 like domain"/>
    <property type="match status" value="1"/>
</dbReference>
<sequence>MKALLVNPWIEDFAAYDFWLKPLGLLYVASYLDKLGFEVYLVDLMNRHDIDLKRFVNVPRDKFYGTGKFPFVEVKKPDVLKFIPRKYKRYGAPKEFFYYKLKDIGKVDIIFVTSTLTYWYPGYWDTISFLKSYYGNNVPIVFGGFYVRNIPSHARKTGVHIFPSNDLNRLPKFLEQVTGKEIKSKNIDWFMLPPMYELYNNLGYLVFLTTLGCPYKCSYCIAHRIWDGIKFKPPEVVVFEIEKYVETFNVKDIVFFDDAILVNSKKHFKVILKKLLEKGYSKYRFHLPNGIHARLIDEEIAELMKELNFKTIKLGYETSGELQLKTGGKVVDKDLVRAARIFRKKGFTEREVSAYIMVNIPGQSVEDVKNAINFCKTEGIGFSINEFTPIIGTDDWINLVNEGKLTGLEDPLLLNNTVLPFWWKFGMSENVVQYLKMYARKVKEGENYD</sequence>
<dbReference type="InterPro" id="IPR051198">
    <property type="entry name" value="BchE-like"/>
</dbReference>
<comment type="cofactor">
    <cofactor evidence="1">
        <name>[4Fe-4S] cluster</name>
        <dbReference type="ChEBI" id="CHEBI:49883"/>
    </cofactor>
</comment>
<dbReference type="InterPro" id="IPR058240">
    <property type="entry name" value="rSAM_sf"/>
</dbReference>
<evidence type="ECO:0000313" key="7">
    <source>
        <dbReference type="EMBL" id="ONN26713.1"/>
    </source>
</evidence>
<evidence type="ECO:0000256" key="2">
    <source>
        <dbReference type="ARBA" id="ARBA00022691"/>
    </source>
</evidence>
<comment type="caution">
    <text evidence="7">The sequence shown here is derived from an EMBL/GenBank/DDBJ whole genome shotgun (WGS) entry which is preliminary data.</text>
</comment>
<accession>A0ABX3IJ68</accession>
<evidence type="ECO:0000256" key="1">
    <source>
        <dbReference type="ARBA" id="ARBA00001966"/>
    </source>
</evidence>
<dbReference type="InterPro" id="IPR023404">
    <property type="entry name" value="rSAM_horseshoe"/>
</dbReference>
<dbReference type="InterPro" id="IPR007197">
    <property type="entry name" value="rSAM"/>
</dbReference>
<dbReference type="PROSITE" id="PS51918">
    <property type="entry name" value="RADICAL_SAM"/>
    <property type="match status" value="1"/>
</dbReference>
<dbReference type="Pfam" id="PF04055">
    <property type="entry name" value="Radical_SAM"/>
    <property type="match status" value="1"/>
</dbReference>
<evidence type="ECO:0000259" key="6">
    <source>
        <dbReference type="PROSITE" id="PS51918"/>
    </source>
</evidence>
<keyword evidence="5" id="KW-0411">Iron-sulfur</keyword>
<dbReference type="PANTHER" id="PTHR43409:SF15">
    <property type="entry name" value="PUTATIVE-RELATED"/>
    <property type="match status" value="1"/>
</dbReference>
<organism evidence="7 8">
    <name type="scientific">Thermosipho affectus</name>
    <dbReference type="NCBI Taxonomy" id="660294"/>
    <lineage>
        <taxon>Bacteria</taxon>
        <taxon>Thermotogati</taxon>
        <taxon>Thermotogota</taxon>
        <taxon>Thermotogae</taxon>
        <taxon>Thermotogales</taxon>
        <taxon>Fervidobacteriaceae</taxon>
        <taxon>Thermosipho</taxon>
    </lineage>
</organism>
<dbReference type="SFLD" id="SFLDG01082">
    <property type="entry name" value="B12-binding_domain_containing"/>
    <property type="match status" value="1"/>
</dbReference>
<protein>
    <submittedName>
        <fullName evidence="7">Radical SAM protein</fullName>
    </submittedName>
</protein>
<dbReference type="PANTHER" id="PTHR43409">
    <property type="entry name" value="ANAEROBIC MAGNESIUM-PROTOPORPHYRIN IX MONOMETHYL ESTER CYCLASE-RELATED"/>
    <property type="match status" value="1"/>
</dbReference>
<dbReference type="SUPFAM" id="SSF102114">
    <property type="entry name" value="Radical SAM enzymes"/>
    <property type="match status" value="1"/>
</dbReference>
<dbReference type="SMART" id="SM00729">
    <property type="entry name" value="Elp3"/>
    <property type="match status" value="1"/>
</dbReference>
<evidence type="ECO:0000256" key="5">
    <source>
        <dbReference type="ARBA" id="ARBA00023014"/>
    </source>
</evidence>